<dbReference type="Proteomes" id="UP000039865">
    <property type="component" value="Unassembled WGS sequence"/>
</dbReference>
<organism evidence="1 2">
    <name type="scientific">Stylonychia lemnae</name>
    <name type="common">Ciliate</name>
    <dbReference type="NCBI Taxonomy" id="5949"/>
    <lineage>
        <taxon>Eukaryota</taxon>
        <taxon>Sar</taxon>
        <taxon>Alveolata</taxon>
        <taxon>Ciliophora</taxon>
        <taxon>Intramacronucleata</taxon>
        <taxon>Spirotrichea</taxon>
        <taxon>Stichotrichia</taxon>
        <taxon>Sporadotrichida</taxon>
        <taxon>Oxytrichidae</taxon>
        <taxon>Stylonychinae</taxon>
        <taxon>Stylonychia</taxon>
    </lineage>
</organism>
<protein>
    <submittedName>
        <fullName evidence="1">Uncharacterized protein</fullName>
    </submittedName>
</protein>
<keyword evidence="2" id="KW-1185">Reference proteome</keyword>
<accession>A0A078AYH7</accession>
<sequence length="134" mass="15594">MAELFTEEVVTIIFGPIILDLQIDIMPQGIYMSTKLHFSDTSPINISQILKKQGDLLFLVSQNFLSSLQDEKNSFRQVSVDSTKHSKDRRLIKLQECQNQEIKAKVRSFEESKIKMVMYCSEHVKHMLEKPYAR</sequence>
<dbReference type="AlphaFoldDB" id="A0A078AYH7"/>
<gene>
    <name evidence="1" type="primary">Contig17319.g835</name>
    <name evidence="1" type="ORF">STYLEM_16322</name>
</gene>
<evidence type="ECO:0000313" key="2">
    <source>
        <dbReference type="Proteomes" id="UP000039865"/>
    </source>
</evidence>
<name>A0A078AYH7_STYLE</name>
<evidence type="ECO:0000313" key="1">
    <source>
        <dbReference type="EMBL" id="CDW87219.1"/>
    </source>
</evidence>
<dbReference type="EMBL" id="CCKQ01015408">
    <property type="protein sequence ID" value="CDW87219.1"/>
    <property type="molecule type" value="Genomic_DNA"/>
</dbReference>
<proteinExistence type="predicted"/>
<dbReference type="InParanoid" id="A0A078AYH7"/>
<reference evidence="1 2" key="1">
    <citation type="submission" date="2014-06" db="EMBL/GenBank/DDBJ databases">
        <authorList>
            <person name="Swart Estienne"/>
        </authorList>
    </citation>
    <scope>NUCLEOTIDE SEQUENCE [LARGE SCALE GENOMIC DNA]</scope>
    <source>
        <strain evidence="1 2">130c</strain>
    </source>
</reference>